<feature type="binding site" evidence="5">
    <location>
        <position position="165"/>
    </location>
    <ligand>
        <name>S-adenosyl-L-methionine</name>
        <dbReference type="ChEBI" id="CHEBI:59789"/>
    </ligand>
</feature>
<gene>
    <name evidence="5 8" type="primary">prmC</name>
    <name evidence="8" type="ORF">RUMLAC_00080</name>
</gene>
<comment type="similarity">
    <text evidence="5">Belongs to the protein N5-glutamine methyltransferase family. PrmC subfamily.</text>
</comment>
<dbReference type="Pfam" id="PF05175">
    <property type="entry name" value="MTS"/>
    <property type="match status" value="1"/>
</dbReference>
<evidence type="ECO:0000313" key="8">
    <source>
        <dbReference type="EMBL" id="EDY34029.1"/>
    </source>
</evidence>
<feature type="binding site" evidence="5">
    <location>
        <begin position="211"/>
        <end position="214"/>
    </location>
    <ligand>
        <name>substrate</name>
    </ligand>
</feature>
<dbReference type="HOGENOM" id="CLU_018398_3_2_9"/>
<comment type="function">
    <text evidence="5">Methylates the class 1 translation termination release factors RF1/PrfA and RF2/PrfB on the glutamine residue of the universally conserved GGQ motif.</text>
</comment>
<dbReference type="InterPro" id="IPR050320">
    <property type="entry name" value="N5-glutamine_MTase"/>
</dbReference>
<dbReference type="InterPro" id="IPR040758">
    <property type="entry name" value="PrmC_N"/>
</dbReference>
<evidence type="ECO:0000256" key="3">
    <source>
        <dbReference type="ARBA" id="ARBA00022691"/>
    </source>
</evidence>
<name>B5CKW6_9FIRM</name>
<dbReference type="EC" id="2.1.1.297" evidence="5"/>
<dbReference type="CDD" id="cd02440">
    <property type="entry name" value="AdoMet_MTases"/>
    <property type="match status" value="1"/>
</dbReference>
<evidence type="ECO:0000256" key="5">
    <source>
        <dbReference type="HAMAP-Rule" id="MF_02126"/>
    </source>
</evidence>
<dbReference type="InterPro" id="IPR029063">
    <property type="entry name" value="SAM-dependent_MTases_sf"/>
</dbReference>
<organism evidence="8 9">
    <name type="scientific">[Ruminococcus] lactaris ATCC 29176</name>
    <dbReference type="NCBI Taxonomy" id="471875"/>
    <lineage>
        <taxon>Bacteria</taxon>
        <taxon>Bacillati</taxon>
        <taxon>Bacillota</taxon>
        <taxon>Clostridia</taxon>
        <taxon>Lachnospirales</taxon>
        <taxon>Lachnospiraceae</taxon>
        <taxon>Mediterraneibacter</taxon>
    </lineage>
</organism>
<dbReference type="Gene3D" id="3.40.50.150">
    <property type="entry name" value="Vaccinia Virus protein VP39"/>
    <property type="match status" value="1"/>
</dbReference>
<dbReference type="AlphaFoldDB" id="B5CKW6"/>
<evidence type="ECO:0000313" key="9">
    <source>
        <dbReference type="Proteomes" id="UP000003254"/>
    </source>
</evidence>
<dbReference type="InterPro" id="IPR019874">
    <property type="entry name" value="RF_methyltr_PrmC"/>
</dbReference>
<accession>B5CKW6</accession>
<dbReference type="NCBIfam" id="TIGR00536">
    <property type="entry name" value="hemK_fam"/>
    <property type="match status" value="1"/>
</dbReference>
<dbReference type="InterPro" id="IPR002052">
    <property type="entry name" value="DNA_methylase_N6_adenine_CS"/>
</dbReference>
<feature type="domain" description="Release factor glutamine methyltransferase N-terminal" evidence="7">
    <location>
        <begin position="19"/>
        <end position="87"/>
    </location>
</feature>
<dbReference type="GO" id="GO:0003676">
    <property type="term" value="F:nucleic acid binding"/>
    <property type="evidence" value="ECO:0007669"/>
    <property type="project" value="InterPro"/>
</dbReference>
<dbReference type="RefSeq" id="WP_005609534.1">
    <property type="nucleotide sequence ID" value="NZ_CP102292.1"/>
</dbReference>
<dbReference type="HAMAP" id="MF_02126">
    <property type="entry name" value="RF_methyltr_PrmC"/>
    <property type="match status" value="1"/>
</dbReference>
<evidence type="ECO:0000256" key="1">
    <source>
        <dbReference type="ARBA" id="ARBA00022603"/>
    </source>
</evidence>
<proteinExistence type="inferred from homology"/>
<dbReference type="GO" id="GO:0102559">
    <property type="term" value="F:peptide chain release factor N(5)-glutamine methyltransferase activity"/>
    <property type="evidence" value="ECO:0007669"/>
    <property type="project" value="UniProtKB-EC"/>
</dbReference>
<dbReference type="GeneID" id="77333711"/>
<sequence length="306" mass="34548">MCREKAGGQDEMRMLRAMYAEGEERLRQAGIEEAGLDAWYLLEFVTGVDKAHYYMNPDRRMEQSVAQEYEKVVKLRTEHIPLQHITGVQEFMGLEFQVSGDVLIPRQDTEVLVEEALKLLEQEKVPKEKETVRMLDLCTGSGCILISILYYAAKEKIQIQGTGADISEAALRIAEENLDLLEKNGNKGMAELLESDLFEQVDGTFGMIVSNPPYIKTSVISGLQEEVRLHDPFLALDGKEDGLFFYRKIIEESRAYLQKNGVLLFEIGYDQGEAVSELMTKEGYGQVVVKKDLAGLDRIVCGVYTE</sequence>
<reference evidence="8 9" key="2">
    <citation type="submission" date="2008-08" db="EMBL/GenBank/DDBJ databases">
        <authorList>
            <person name="Fulton L."/>
            <person name="Clifton S."/>
            <person name="Fulton B."/>
            <person name="Xu J."/>
            <person name="Minx P."/>
            <person name="Pepin K.H."/>
            <person name="Johnson M."/>
            <person name="Bhonagiri V."/>
            <person name="Nash W.E."/>
            <person name="Mardis E.R."/>
            <person name="Wilson R.K."/>
        </authorList>
    </citation>
    <scope>NUCLEOTIDE SEQUENCE [LARGE SCALE GENOMIC DNA]</scope>
    <source>
        <strain evidence="8 9">ATCC 29176</strain>
    </source>
</reference>
<reference evidence="8 9" key="1">
    <citation type="submission" date="2008-08" db="EMBL/GenBank/DDBJ databases">
        <title>Draft genome sequence of Ruminococcus lactaris ATCC 29176.</title>
        <authorList>
            <person name="Sudarsanam P."/>
            <person name="Ley R."/>
            <person name="Guruge J."/>
            <person name="Turnbaugh P.J."/>
            <person name="Mahowald M."/>
            <person name="Liep D."/>
            <person name="Gordon J."/>
        </authorList>
    </citation>
    <scope>NUCLEOTIDE SEQUENCE [LARGE SCALE GENOMIC DNA]</scope>
    <source>
        <strain evidence="8 9">ATCC 29176</strain>
    </source>
</reference>
<dbReference type="GO" id="GO:0032259">
    <property type="term" value="P:methylation"/>
    <property type="evidence" value="ECO:0007669"/>
    <property type="project" value="UniProtKB-KW"/>
</dbReference>
<keyword evidence="3 5" id="KW-0949">S-adenosyl-L-methionine</keyword>
<keyword evidence="1 5" id="KW-0489">Methyltransferase</keyword>
<evidence type="ECO:0000259" key="7">
    <source>
        <dbReference type="Pfam" id="PF17827"/>
    </source>
</evidence>
<protein>
    <recommendedName>
        <fullName evidence="5">Release factor glutamine methyltransferase</fullName>
        <shortName evidence="5">RF MTase</shortName>
        <ecNumber evidence="5">2.1.1.297</ecNumber>
    </recommendedName>
    <alternativeName>
        <fullName evidence="5">N5-glutamine methyltransferase PrmC</fullName>
    </alternativeName>
    <alternativeName>
        <fullName evidence="5">Protein-(glutamine-N5) MTase PrmC</fullName>
    </alternativeName>
    <alternativeName>
        <fullName evidence="5">Protein-glutamine N-methyltransferase PrmC</fullName>
    </alternativeName>
</protein>
<comment type="caution">
    <text evidence="8">The sequence shown here is derived from an EMBL/GenBank/DDBJ whole genome shotgun (WGS) entry which is preliminary data.</text>
</comment>
<keyword evidence="2 5" id="KW-0808">Transferase</keyword>
<evidence type="ECO:0000256" key="2">
    <source>
        <dbReference type="ARBA" id="ARBA00022679"/>
    </source>
</evidence>
<feature type="domain" description="Methyltransferase small" evidence="6">
    <location>
        <begin position="126"/>
        <end position="216"/>
    </location>
</feature>
<dbReference type="NCBIfam" id="TIGR03534">
    <property type="entry name" value="RF_mod_PrmC"/>
    <property type="match status" value="1"/>
</dbReference>
<dbReference type="PROSITE" id="PS00092">
    <property type="entry name" value="N6_MTASE"/>
    <property type="match status" value="1"/>
</dbReference>
<feature type="binding site" evidence="5">
    <location>
        <position position="211"/>
    </location>
    <ligand>
        <name>S-adenosyl-L-methionine</name>
        <dbReference type="ChEBI" id="CHEBI:59789"/>
    </ligand>
</feature>
<comment type="catalytic activity">
    <reaction evidence="4 5">
        <text>L-glutaminyl-[peptide chain release factor] + S-adenosyl-L-methionine = N(5)-methyl-L-glutaminyl-[peptide chain release factor] + S-adenosyl-L-homocysteine + H(+)</text>
        <dbReference type="Rhea" id="RHEA:42896"/>
        <dbReference type="Rhea" id="RHEA-COMP:10271"/>
        <dbReference type="Rhea" id="RHEA-COMP:10272"/>
        <dbReference type="ChEBI" id="CHEBI:15378"/>
        <dbReference type="ChEBI" id="CHEBI:30011"/>
        <dbReference type="ChEBI" id="CHEBI:57856"/>
        <dbReference type="ChEBI" id="CHEBI:59789"/>
        <dbReference type="ChEBI" id="CHEBI:61891"/>
        <dbReference type="EC" id="2.1.1.297"/>
    </reaction>
</comment>
<dbReference type="Gene3D" id="1.10.8.10">
    <property type="entry name" value="DNA helicase RuvA subunit, C-terminal domain"/>
    <property type="match status" value="1"/>
</dbReference>
<dbReference type="SUPFAM" id="SSF53335">
    <property type="entry name" value="S-adenosyl-L-methionine-dependent methyltransferases"/>
    <property type="match status" value="1"/>
</dbReference>
<evidence type="ECO:0000256" key="4">
    <source>
        <dbReference type="ARBA" id="ARBA00048391"/>
    </source>
</evidence>
<dbReference type="PANTHER" id="PTHR18895:SF74">
    <property type="entry name" value="MTRF1L RELEASE FACTOR GLUTAMINE METHYLTRANSFERASE"/>
    <property type="match status" value="1"/>
</dbReference>
<dbReference type="InterPro" id="IPR007848">
    <property type="entry name" value="Small_mtfrase_dom"/>
</dbReference>
<dbReference type="EMBL" id="ABOU02000006">
    <property type="protein sequence ID" value="EDY34029.1"/>
    <property type="molecule type" value="Genomic_DNA"/>
</dbReference>
<dbReference type="Proteomes" id="UP000003254">
    <property type="component" value="Unassembled WGS sequence"/>
</dbReference>
<dbReference type="PANTHER" id="PTHR18895">
    <property type="entry name" value="HEMK METHYLTRANSFERASE"/>
    <property type="match status" value="1"/>
</dbReference>
<dbReference type="eggNOG" id="COG2890">
    <property type="taxonomic scope" value="Bacteria"/>
</dbReference>
<dbReference type="InterPro" id="IPR004556">
    <property type="entry name" value="HemK-like"/>
</dbReference>
<evidence type="ECO:0000259" key="6">
    <source>
        <dbReference type="Pfam" id="PF05175"/>
    </source>
</evidence>
<dbReference type="Pfam" id="PF17827">
    <property type="entry name" value="PrmC_N"/>
    <property type="match status" value="1"/>
</dbReference>
<keyword evidence="9" id="KW-1185">Reference proteome</keyword>
<comment type="caution">
    <text evidence="5">Lacks conserved residue(s) required for the propagation of feature annotation.</text>
</comment>